<reference evidence="4" key="1">
    <citation type="journal article" date="2019" name="Curr. Biol.">
        <title>Genome Sequence of Striga asiatica Provides Insight into the Evolution of Plant Parasitism.</title>
        <authorList>
            <person name="Yoshida S."/>
            <person name="Kim S."/>
            <person name="Wafula E.K."/>
            <person name="Tanskanen J."/>
            <person name="Kim Y.M."/>
            <person name="Honaas L."/>
            <person name="Yang Z."/>
            <person name="Spallek T."/>
            <person name="Conn C.E."/>
            <person name="Ichihashi Y."/>
            <person name="Cheong K."/>
            <person name="Cui S."/>
            <person name="Der J.P."/>
            <person name="Gundlach H."/>
            <person name="Jiao Y."/>
            <person name="Hori C."/>
            <person name="Ishida J.K."/>
            <person name="Kasahara H."/>
            <person name="Kiba T."/>
            <person name="Kim M.S."/>
            <person name="Koo N."/>
            <person name="Laohavisit A."/>
            <person name="Lee Y.H."/>
            <person name="Lumba S."/>
            <person name="McCourt P."/>
            <person name="Mortimer J.C."/>
            <person name="Mutuku J.M."/>
            <person name="Nomura T."/>
            <person name="Sasaki-Sekimoto Y."/>
            <person name="Seto Y."/>
            <person name="Wang Y."/>
            <person name="Wakatake T."/>
            <person name="Sakakibara H."/>
            <person name="Demura T."/>
            <person name="Yamaguchi S."/>
            <person name="Yoneyama K."/>
            <person name="Manabe R.I."/>
            <person name="Nelson D.C."/>
            <person name="Schulman A.H."/>
            <person name="Timko M.P."/>
            <person name="dePamphilis C.W."/>
            <person name="Choi D."/>
            <person name="Shirasu K."/>
        </authorList>
    </citation>
    <scope>NUCLEOTIDE SEQUENCE [LARGE SCALE GENOMIC DNA]</scope>
    <source>
        <strain evidence="4">cv. UVA1</strain>
    </source>
</reference>
<dbReference type="Pfam" id="PF23622">
    <property type="entry name" value="LRR_At1g61320_AtMIF1"/>
    <property type="match status" value="1"/>
</dbReference>
<dbReference type="OrthoDB" id="913396at2759"/>
<dbReference type="InterPro" id="IPR032675">
    <property type="entry name" value="LRR_dom_sf"/>
</dbReference>
<dbReference type="SUPFAM" id="SSF81383">
    <property type="entry name" value="F-box domain"/>
    <property type="match status" value="1"/>
</dbReference>
<name>A0A5A7P1F8_STRAF</name>
<feature type="compositionally biased region" description="Basic residues" evidence="1">
    <location>
        <begin position="22"/>
        <end position="31"/>
    </location>
</feature>
<proteinExistence type="predicted"/>
<dbReference type="PROSITE" id="PS50181">
    <property type="entry name" value="FBOX"/>
    <property type="match status" value="1"/>
</dbReference>
<organism evidence="3 4">
    <name type="scientific">Striga asiatica</name>
    <name type="common">Asiatic witchweed</name>
    <name type="synonym">Buchnera asiatica</name>
    <dbReference type="NCBI Taxonomy" id="4170"/>
    <lineage>
        <taxon>Eukaryota</taxon>
        <taxon>Viridiplantae</taxon>
        <taxon>Streptophyta</taxon>
        <taxon>Embryophyta</taxon>
        <taxon>Tracheophyta</taxon>
        <taxon>Spermatophyta</taxon>
        <taxon>Magnoliopsida</taxon>
        <taxon>eudicotyledons</taxon>
        <taxon>Gunneridae</taxon>
        <taxon>Pentapetalae</taxon>
        <taxon>asterids</taxon>
        <taxon>lamiids</taxon>
        <taxon>Lamiales</taxon>
        <taxon>Orobanchaceae</taxon>
        <taxon>Buchnereae</taxon>
        <taxon>Striga</taxon>
    </lineage>
</organism>
<feature type="compositionally biased region" description="Polar residues" evidence="1">
    <location>
        <begin position="1"/>
        <end position="13"/>
    </location>
</feature>
<dbReference type="InterPro" id="IPR053781">
    <property type="entry name" value="F-box_AtFBL13-like"/>
</dbReference>
<gene>
    <name evidence="3" type="ORF">STAS_02106</name>
</gene>
<evidence type="ECO:0000256" key="1">
    <source>
        <dbReference type="SAM" id="MobiDB-lite"/>
    </source>
</evidence>
<dbReference type="Gene3D" id="1.20.1280.50">
    <property type="match status" value="1"/>
</dbReference>
<evidence type="ECO:0000313" key="3">
    <source>
        <dbReference type="EMBL" id="GER26457.1"/>
    </source>
</evidence>
<dbReference type="SMART" id="SM00256">
    <property type="entry name" value="FBOX"/>
    <property type="match status" value="1"/>
</dbReference>
<dbReference type="AlphaFoldDB" id="A0A5A7P1F8"/>
<dbReference type="PANTHER" id="PTHR34145">
    <property type="entry name" value="OS02G0105600 PROTEIN"/>
    <property type="match status" value="1"/>
</dbReference>
<feature type="region of interest" description="Disordered" evidence="1">
    <location>
        <begin position="1"/>
        <end position="37"/>
    </location>
</feature>
<sequence>MRQMDVGTSSWQQHKADDPNTRNRKRKRKHKESGNTCMQGVDNDVGFNKLPDDIIITILSRLSPKEAARSSLLSRRWRYLWFCSSGILHFDDRKMFSHDLQMLKLKSDFYEEIDVREIRDIHKKIVARKQFLFRKFVAWVTRVLKLHQCLTLDGLIIHFSTSRDKSPFGRRSGYIDSWIYSAMRKEIKMLELNFPGYHYEFPNLELLLSYSPQKFGFGLLRTLRLEGVDVEDKVVRHFLASCHYLECLCTRKSDATKRLRFVDPLPSLKVLEISDCYFIRKLEVSATSIVSCTYNGLDTVFPFEKALNLSELTLGREFAEFFIYEPSQHTSYSAQLEKLTLNIHETGFRCPQESGLPPPDLSKLCSLKHLELNVMSTIKSIYFFISLIKAAPLLTEFRMKITYVRKGQLYLNGEFPEVLPEFHRYRCRHKNLKTVKISGFIGCSYDNMFVCQLLKLAKNLETITIDTESEYYRKEKPCKCAANNSLKEKCVCVLLKRRKKWTQAKAIKRAQRLKSRYSGKAVFIVT</sequence>
<dbReference type="InterPro" id="IPR036047">
    <property type="entry name" value="F-box-like_dom_sf"/>
</dbReference>
<evidence type="ECO:0000259" key="2">
    <source>
        <dbReference type="PROSITE" id="PS50181"/>
    </source>
</evidence>
<protein>
    <submittedName>
        <fullName evidence="3">F-box family-6</fullName>
    </submittedName>
</protein>
<dbReference type="EMBL" id="BKCP01001113">
    <property type="protein sequence ID" value="GER26457.1"/>
    <property type="molecule type" value="Genomic_DNA"/>
</dbReference>
<dbReference type="SUPFAM" id="SSF52047">
    <property type="entry name" value="RNI-like"/>
    <property type="match status" value="1"/>
</dbReference>
<dbReference type="InterPro" id="IPR053772">
    <property type="entry name" value="At1g61320/At1g61330-like"/>
</dbReference>
<dbReference type="Pfam" id="PF00646">
    <property type="entry name" value="F-box"/>
    <property type="match status" value="1"/>
</dbReference>
<dbReference type="Gene3D" id="3.80.10.10">
    <property type="entry name" value="Ribonuclease Inhibitor"/>
    <property type="match status" value="1"/>
</dbReference>
<feature type="domain" description="F-box" evidence="2">
    <location>
        <begin position="44"/>
        <end position="80"/>
    </location>
</feature>
<dbReference type="PANTHER" id="PTHR34145:SF68">
    <property type="entry name" value="FBD DOMAIN-CONTAINING PROTEIN"/>
    <property type="match status" value="1"/>
</dbReference>
<dbReference type="InterPro" id="IPR055357">
    <property type="entry name" value="LRR_At1g61320_AtMIF1"/>
</dbReference>
<dbReference type="InterPro" id="IPR001810">
    <property type="entry name" value="F-box_dom"/>
</dbReference>
<dbReference type="Proteomes" id="UP000325081">
    <property type="component" value="Unassembled WGS sequence"/>
</dbReference>
<keyword evidence="4" id="KW-1185">Reference proteome</keyword>
<accession>A0A5A7P1F8</accession>
<comment type="caution">
    <text evidence="3">The sequence shown here is derived from an EMBL/GenBank/DDBJ whole genome shotgun (WGS) entry which is preliminary data.</text>
</comment>
<dbReference type="CDD" id="cd22160">
    <property type="entry name" value="F-box_AtFBL13-like"/>
    <property type="match status" value="1"/>
</dbReference>
<evidence type="ECO:0000313" key="4">
    <source>
        <dbReference type="Proteomes" id="UP000325081"/>
    </source>
</evidence>